<protein>
    <submittedName>
        <fullName evidence="4">2-hydroxyhepta-2,4-diene-1,7-dioate isomerase</fullName>
    </submittedName>
</protein>
<comment type="similarity">
    <text evidence="1">Belongs to the FAH family.</text>
</comment>
<accession>A0ABX1NLS3</accession>
<dbReference type="Gene3D" id="3.90.850.10">
    <property type="entry name" value="Fumarylacetoacetase-like, C-terminal domain"/>
    <property type="match status" value="1"/>
</dbReference>
<dbReference type="SUPFAM" id="SSF56529">
    <property type="entry name" value="FAH"/>
    <property type="match status" value="1"/>
</dbReference>
<keyword evidence="2" id="KW-0479">Metal-binding</keyword>
<dbReference type="InterPro" id="IPR036663">
    <property type="entry name" value="Fumarylacetoacetase_C_sf"/>
</dbReference>
<dbReference type="Pfam" id="PF01557">
    <property type="entry name" value="FAA_hydrolase"/>
    <property type="match status" value="1"/>
</dbReference>
<gene>
    <name evidence="4" type="ORF">GPA27_22765</name>
</gene>
<evidence type="ECO:0000313" key="4">
    <source>
        <dbReference type="EMBL" id="NMG00200.1"/>
    </source>
</evidence>
<sequence>MKLVRYGRRGGERPGLIDADGVLRDLAAHVPDIDPATLAPKALAALRRVDARTLPAVPGRPRLGVPVAGVGKIVAAGLNYRAHAAAGHTLPDEPILFLKAPSSLCGARDAVRLPPGATRGDWEVELALVIGRRASRVTPEHALAHVAGYCIANDVSERGLQFERGPTWDKGKSCDTFCPLGPWLVTRDEIPDPQALDLQLTLDGATMQASNTADMLFTCAELIACASRYMTLHPGDVLLTGTPPGSGFLRSPPRHLRHGETMRLGIAGLGVQCSRVAVSPA</sequence>
<proteinExistence type="inferred from homology"/>
<dbReference type="PANTHER" id="PTHR42796:SF4">
    <property type="entry name" value="FUMARYLACETOACETATE HYDROLASE DOMAIN-CONTAINING PROTEIN 2A"/>
    <property type="match status" value="1"/>
</dbReference>
<keyword evidence="4" id="KW-0413">Isomerase</keyword>
<evidence type="ECO:0000313" key="5">
    <source>
        <dbReference type="Proteomes" id="UP000634522"/>
    </source>
</evidence>
<dbReference type="Proteomes" id="UP000634522">
    <property type="component" value="Unassembled WGS sequence"/>
</dbReference>
<dbReference type="PANTHER" id="PTHR42796">
    <property type="entry name" value="FUMARYLACETOACETATE HYDROLASE DOMAIN-CONTAINING PROTEIN 2A-RELATED"/>
    <property type="match status" value="1"/>
</dbReference>
<name>A0ABX1NLS3_9RHOO</name>
<feature type="domain" description="Fumarylacetoacetase-like C-terminal" evidence="3">
    <location>
        <begin position="72"/>
        <end position="276"/>
    </location>
</feature>
<organism evidence="4 5">
    <name type="scientific">Aromatoleum toluolicum</name>
    <dbReference type="NCBI Taxonomy" id="90060"/>
    <lineage>
        <taxon>Bacteria</taxon>
        <taxon>Pseudomonadati</taxon>
        <taxon>Pseudomonadota</taxon>
        <taxon>Betaproteobacteria</taxon>
        <taxon>Rhodocyclales</taxon>
        <taxon>Rhodocyclaceae</taxon>
        <taxon>Aromatoleum</taxon>
    </lineage>
</organism>
<dbReference type="EMBL" id="WTVS01000067">
    <property type="protein sequence ID" value="NMG00200.1"/>
    <property type="molecule type" value="Genomic_DNA"/>
</dbReference>
<dbReference type="GO" id="GO:0016853">
    <property type="term" value="F:isomerase activity"/>
    <property type="evidence" value="ECO:0007669"/>
    <property type="project" value="UniProtKB-KW"/>
</dbReference>
<keyword evidence="5" id="KW-1185">Reference proteome</keyword>
<dbReference type="InterPro" id="IPR051121">
    <property type="entry name" value="FAH"/>
</dbReference>
<evidence type="ECO:0000256" key="2">
    <source>
        <dbReference type="ARBA" id="ARBA00022723"/>
    </source>
</evidence>
<evidence type="ECO:0000256" key="1">
    <source>
        <dbReference type="ARBA" id="ARBA00010211"/>
    </source>
</evidence>
<evidence type="ECO:0000259" key="3">
    <source>
        <dbReference type="Pfam" id="PF01557"/>
    </source>
</evidence>
<comment type="caution">
    <text evidence="4">The sequence shown here is derived from an EMBL/GenBank/DDBJ whole genome shotgun (WGS) entry which is preliminary data.</text>
</comment>
<reference evidence="4 5" key="1">
    <citation type="submission" date="2019-12" db="EMBL/GenBank/DDBJ databases">
        <title>Comparative genomics gives insights into the taxonomy of the Azoarcus-Aromatoleum group and reveals separate origins of nif in the plant-associated Azoarcus and non-plant-associated Aromatoleum sub-groups.</title>
        <authorList>
            <person name="Lafos M."/>
            <person name="Maluk M."/>
            <person name="Batista M."/>
            <person name="Junghare M."/>
            <person name="Carmona M."/>
            <person name="Faoro H."/>
            <person name="Cruz L.M."/>
            <person name="Battistoni F."/>
            <person name="De Souza E."/>
            <person name="Pedrosa F."/>
            <person name="Chen W.-M."/>
            <person name="Poole P.S."/>
            <person name="Dixon R.A."/>
            <person name="James E.K."/>
        </authorList>
    </citation>
    <scope>NUCLEOTIDE SEQUENCE [LARGE SCALE GENOMIC DNA]</scope>
    <source>
        <strain evidence="4 5">T</strain>
    </source>
</reference>
<dbReference type="InterPro" id="IPR011234">
    <property type="entry name" value="Fumarylacetoacetase-like_C"/>
</dbReference>
<dbReference type="RefSeq" id="WP_169142727.1">
    <property type="nucleotide sequence ID" value="NZ_WTVS01000067.1"/>
</dbReference>